<feature type="binding site" evidence="5">
    <location>
        <position position="26"/>
    </location>
    <ligand>
        <name>Fe cation</name>
        <dbReference type="ChEBI" id="CHEBI:24875"/>
        <label>1</label>
    </ligand>
</feature>
<keyword evidence="3 5" id="KW-0479">Metal-binding</keyword>
<evidence type="ECO:0000256" key="3">
    <source>
        <dbReference type="ARBA" id="ARBA00022723"/>
    </source>
</evidence>
<dbReference type="EnsemblMetazoa" id="CLYHEMT004729.2">
    <property type="protein sequence ID" value="CLYHEMP004729.2"/>
    <property type="gene ID" value="CLYHEMG004729"/>
</dbReference>
<dbReference type="RefSeq" id="XP_066933249.1">
    <property type="nucleotide sequence ID" value="XM_067077148.1"/>
</dbReference>
<evidence type="ECO:0000313" key="8">
    <source>
        <dbReference type="EnsemblMetazoa" id="CLYHEMP004729.2"/>
    </source>
</evidence>
<comment type="function">
    <text evidence="6">Stores iron in a soluble, non-toxic, readily available form. Important for iron homeostasis. Iron is taken up in the ferrous form and deposited as ferric hydroxides after oxidation.</text>
</comment>
<dbReference type="GO" id="GO:0004322">
    <property type="term" value="F:ferroxidase activity"/>
    <property type="evidence" value="ECO:0007669"/>
    <property type="project" value="UniProtKB-EC"/>
</dbReference>
<dbReference type="InterPro" id="IPR009040">
    <property type="entry name" value="Ferritin-like_diiron"/>
</dbReference>
<dbReference type="InterPro" id="IPR009078">
    <property type="entry name" value="Ferritin-like_SF"/>
</dbReference>
<organism evidence="8 9">
    <name type="scientific">Clytia hemisphaerica</name>
    <dbReference type="NCBI Taxonomy" id="252671"/>
    <lineage>
        <taxon>Eukaryota</taxon>
        <taxon>Metazoa</taxon>
        <taxon>Cnidaria</taxon>
        <taxon>Hydrozoa</taxon>
        <taxon>Hydroidolina</taxon>
        <taxon>Leptothecata</taxon>
        <taxon>Obeliida</taxon>
        <taxon>Clytiidae</taxon>
        <taxon>Clytia</taxon>
    </lineage>
</organism>
<dbReference type="CDD" id="cd01056">
    <property type="entry name" value="Euk_Ferritin"/>
    <property type="match status" value="1"/>
</dbReference>
<name>A0A7M5WJI5_9CNID</name>
<accession>A0A7M5WJI5</accession>
<dbReference type="Gene3D" id="1.20.1260.10">
    <property type="match status" value="1"/>
</dbReference>
<dbReference type="GO" id="GO:0006879">
    <property type="term" value="P:intracellular iron ion homeostasis"/>
    <property type="evidence" value="ECO:0007669"/>
    <property type="project" value="UniProtKB-KW"/>
</dbReference>
<evidence type="ECO:0000256" key="1">
    <source>
        <dbReference type="ARBA" id="ARBA00007513"/>
    </source>
</evidence>
<dbReference type="PANTHER" id="PTHR11431">
    <property type="entry name" value="FERRITIN"/>
    <property type="match status" value="1"/>
</dbReference>
<sequence>MTSKSAIRQNYNGDCEALVNKHANMELYASYLYTSLSFHFDRSDISSHGYSQFFKKMSTKKSSAAHEFLKYQNKRGGRVCFQDISTPPVEWKTPDDALQESLEIEKRINAHLIALKSTADANKDAHLEHFLDGHIDSVVECINTFGHLITNLKRCGTGLGGYQFDHLTMEKM</sequence>
<dbReference type="GeneID" id="136820914"/>
<comment type="similarity">
    <text evidence="1 6">Belongs to the ferritin family.</text>
</comment>
<dbReference type="SUPFAM" id="SSF47240">
    <property type="entry name" value="Ferritin-like"/>
    <property type="match status" value="1"/>
</dbReference>
<dbReference type="EnsemblMetazoa" id="CLYHEMT004729.1">
    <property type="protein sequence ID" value="CLYHEMP004729.1"/>
    <property type="gene ID" value="CLYHEMG004729"/>
</dbReference>
<dbReference type="GO" id="GO:0008198">
    <property type="term" value="F:ferrous iron binding"/>
    <property type="evidence" value="ECO:0007669"/>
    <property type="project" value="TreeGrafter"/>
</dbReference>
<keyword evidence="9" id="KW-1185">Reference proteome</keyword>
<evidence type="ECO:0000256" key="5">
    <source>
        <dbReference type="PIRSR" id="PIRSR601519-1"/>
    </source>
</evidence>
<dbReference type="InterPro" id="IPR001519">
    <property type="entry name" value="Ferritin"/>
</dbReference>
<dbReference type="AlphaFoldDB" id="A0A7M5WJI5"/>
<dbReference type="GO" id="GO:0006826">
    <property type="term" value="P:iron ion transport"/>
    <property type="evidence" value="ECO:0007669"/>
    <property type="project" value="InterPro"/>
</dbReference>
<evidence type="ECO:0000256" key="6">
    <source>
        <dbReference type="RuleBase" id="RU361145"/>
    </source>
</evidence>
<dbReference type="Proteomes" id="UP000594262">
    <property type="component" value="Unplaced"/>
</dbReference>
<evidence type="ECO:0000256" key="4">
    <source>
        <dbReference type="ARBA" id="ARBA00023004"/>
    </source>
</evidence>
<reference evidence="8" key="1">
    <citation type="submission" date="2021-01" db="UniProtKB">
        <authorList>
            <consortium name="EnsemblMetazoa"/>
        </authorList>
    </citation>
    <scope>IDENTIFICATION</scope>
</reference>
<dbReference type="GO" id="GO:0008199">
    <property type="term" value="F:ferric iron binding"/>
    <property type="evidence" value="ECO:0007669"/>
    <property type="project" value="InterPro"/>
</dbReference>
<comment type="catalytic activity">
    <reaction evidence="6">
        <text>4 Fe(2+) + O2 + 4 H(+) = 4 Fe(3+) + 2 H2O</text>
        <dbReference type="Rhea" id="RHEA:11148"/>
        <dbReference type="ChEBI" id="CHEBI:15377"/>
        <dbReference type="ChEBI" id="CHEBI:15378"/>
        <dbReference type="ChEBI" id="CHEBI:15379"/>
        <dbReference type="ChEBI" id="CHEBI:29033"/>
        <dbReference type="ChEBI" id="CHEBI:29034"/>
        <dbReference type="EC" id="1.16.3.1"/>
    </reaction>
</comment>
<dbReference type="EC" id="1.16.3.1" evidence="6"/>
<evidence type="ECO:0000259" key="7">
    <source>
        <dbReference type="PROSITE" id="PS50905"/>
    </source>
</evidence>
<keyword evidence="6" id="KW-0560">Oxidoreductase</keyword>
<keyword evidence="4 5" id="KW-0408">Iron</keyword>
<dbReference type="PROSITE" id="PS50905">
    <property type="entry name" value="FERRITIN_LIKE"/>
    <property type="match status" value="1"/>
</dbReference>
<feature type="domain" description="Ferritin-like diiron" evidence="7">
    <location>
        <begin position="9"/>
        <end position="156"/>
    </location>
</feature>
<dbReference type="RefSeq" id="XP_066933250.1">
    <property type="nucleotide sequence ID" value="XM_067077149.1"/>
</dbReference>
<dbReference type="InterPro" id="IPR008331">
    <property type="entry name" value="Ferritin_DPS_dom"/>
</dbReference>
<evidence type="ECO:0000313" key="9">
    <source>
        <dbReference type="Proteomes" id="UP000594262"/>
    </source>
</evidence>
<protein>
    <recommendedName>
        <fullName evidence="6">Ferritin</fullName>
        <ecNumber evidence="6">1.16.3.1</ecNumber>
    </recommendedName>
</protein>
<dbReference type="InterPro" id="IPR012347">
    <property type="entry name" value="Ferritin-like"/>
</dbReference>
<dbReference type="GO" id="GO:0005737">
    <property type="term" value="C:cytoplasm"/>
    <property type="evidence" value="ECO:0007669"/>
    <property type="project" value="TreeGrafter"/>
</dbReference>
<feature type="binding site" evidence="5">
    <location>
        <position position="105"/>
    </location>
    <ligand>
        <name>Fe cation</name>
        <dbReference type="ChEBI" id="CHEBI:24875"/>
        <label>1</label>
    </ligand>
</feature>
<keyword evidence="2 6" id="KW-0409">Iron storage</keyword>
<dbReference type="OrthoDB" id="186462at2759"/>
<proteinExistence type="inferred from homology"/>
<dbReference type="Pfam" id="PF00210">
    <property type="entry name" value="Ferritin"/>
    <property type="match status" value="1"/>
</dbReference>
<dbReference type="PANTHER" id="PTHR11431:SF75">
    <property type="entry name" value="FERRITIN"/>
    <property type="match status" value="1"/>
</dbReference>
<evidence type="ECO:0000256" key="2">
    <source>
        <dbReference type="ARBA" id="ARBA00022434"/>
    </source>
</evidence>